<protein>
    <submittedName>
        <fullName evidence="7">4-hydroxyphenylpyruvate dioxygenase</fullName>
    </submittedName>
</protein>
<evidence type="ECO:0000256" key="3">
    <source>
        <dbReference type="ARBA" id="ARBA00022737"/>
    </source>
</evidence>
<dbReference type="SUPFAM" id="SSF54593">
    <property type="entry name" value="Glyoxalase/Bleomycin resistance protein/Dihydroxybiphenyl dioxygenase"/>
    <property type="match status" value="1"/>
</dbReference>
<comment type="cofactor">
    <cofactor evidence="5">
        <name>Fe cation</name>
        <dbReference type="ChEBI" id="CHEBI:24875"/>
    </cofactor>
    <text evidence="5">Binds 1 Fe cation per subunit.</text>
</comment>
<dbReference type="InterPro" id="IPR037523">
    <property type="entry name" value="VOC_core"/>
</dbReference>
<evidence type="ECO:0000256" key="1">
    <source>
        <dbReference type="ARBA" id="ARBA00005877"/>
    </source>
</evidence>
<keyword evidence="4 5" id="KW-0408">Iron</keyword>
<proteinExistence type="inferred from homology"/>
<reference evidence="7 8" key="1">
    <citation type="submission" date="2017-06" db="EMBL/GenBank/DDBJ databases">
        <authorList>
            <person name="Kim H.J."/>
            <person name="Triplett B.A."/>
        </authorList>
    </citation>
    <scope>NUCLEOTIDE SEQUENCE [LARGE SCALE GENOMIC DNA]</scope>
    <source>
        <strain evidence="7 8">DSM 19307</strain>
    </source>
</reference>
<accession>A0A239HGB7</accession>
<dbReference type="GO" id="GO:0006572">
    <property type="term" value="P:L-tyrosine catabolic process"/>
    <property type="evidence" value="ECO:0007669"/>
    <property type="project" value="TreeGrafter"/>
</dbReference>
<keyword evidence="8" id="KW-1185">Reference proteome</keyword>
<gene>
    <name evidence="7" type="ORF">SAMN05421640_1300</name>
</gene>
<dbReference type="InterPro" id="IPR004360">
    <property type="entry name" value="Glyas_Fos-R_dOase_dom"/>
</dbReference>
<feature type="domain" description="VOC" evidence="6">
    <location>
        <begin position="178"/>
        <end position="332"/>
    </location>
</feature>
<keyword evidence="7" id="KW-0670">Pyruvate</keyword>
<evidence type="ECO:0000256" key="5">
    <source>
        <dbReference type="PIRSR" id="PIRSR009283-1"/>
    </source>
</evidence>
<organism evidence="7 8">
    <name type="scientific">Ekhidna lutea</name>
    <dbReference type="NCBI Taxonomy" id="447679"/>
    <lineage>
        <taxon>Bacteria</taxon>
        <taxon>Pseudomonadati</taxon>
        <taxon>Bacteroidota</taxon>
        <taxon>Cytophagia</taxon>
        <taxon>Cytophagales</taxon>
        <taxon>Reichenbachiellaceae</taxon>
        <taxon>Ekhidna</taxon>
    </lineage>
</organism>
<dbReference type="AlphaFoldDB" id="A0A239HGB7"/>
<dbReference type="PIRSF" id="PIRSF009283">
    <property type="entry name" value="HPP_dOase"/>
    <property type="match status" value="1"/>
</dbReference>
<keyword evidence="7" id="KW-0223">Dioxygenase</keyword>
<dbReference type="Gene3D" id="3.10.180.10">
    <property type="entry name" value="2,3-Dihydroxybiphenyl 1,2-Dioxygenase, domain 1"/>
    <property type="match status" value="2"/>
</dbReference>
<feature type="binding site" evidence="5">
    <location>
        <position position="264"/>
    </location>
    <ligand>
        <name>Fe cation</name>
        <dbReference type="ChEBI" id="CHEBI:24875"/>
    </ligand>
</feature>
<dbReference type="InterPro" id="IPR041736">
    <property type="entry name" value="4OHPhenylPyrv_dOase_N"/>
</dbReference>
<dbReference type="EMBL" id="FZPD01000002">
    <property type="protein sequence ID" value="SNS80407.1"/>
    <property type="molecule type" value="Genomic_DNA"/>
</dbReference>
<sequence>METTATAEKTQEAQDFMPINGTDYLELYVSNAKQAAHFYRSAFGFKALAYAGLETGIKDRESYVVVQDKIRLVLTSPLRSGTVIGEHIDKHGDGVKVTALWVDDATHAYNEAVKRGAKSFMEPNTIEDKHGKVVQSGIHTYGEVVHIFIERNDYDGIFLPGYREWNTEYNPEPVGLKYVDHMVGNVELGDMDKYVKFYEEVMGFKQIMSFDDKDISTKYTALMSKVMSNGNGRIKFPINEPAAGLKKSQVDEYLEFYEGAGVQHIAVATDNIIQTVTDLKNRGIEFLKVPDTYYDALAERVGEIDEDIEALRPLGILVDRDDEGYLLQIFTKTVQARPTMFFEIIQRKGATSFGKGNFKALFEALEKEQELRGTL</sequence>
<dbReference type="InterPro" id="IPR005956">
    <property type="entry name" value="4OHPhenylPyrv_dOase"/>
</dbReference>
<name>A0A239HGB7_EKHLU</name>
<comment type="similarity">
    <text evidence="1">Belongs to the 4HPPD family.</text>
</comment>
<evidence type="ECO:0000313" key="8">
    <source>
        <dbReference type="Proteomes" id="UP000198393"/>
    </source>
</evidence>
<dbReference type="Pfam" id="PF00903">
    <property type="entry name" value="Glyoxalase"/>
    <property type="match status" value="2"/>
</dbReference>
<dbReference type="CDD" id="cd08342">
    <property type="entry name" value="HPPD_N_like"/>
    <property type="match status" value="1"/>
</dbReference>
<dbReference type="InterPro" id="IPR041735">
    <property type="entry name" value="4OHPhenylPyrv_dOase_C"/>
</dbReference>
<keyword evidence="2 5" id="KW-0479">Metal-binding</keyword>
<evidence type="ECO:0000313" key="7">
    <source>
        <dbReference type="EMBL" id="SNS80407.1"/>
    </source>
</evidence>
<feature type="domain" description="VOC" evidence="6">
    <location>
        <begin position="21"/>
        <end position="151"/>
    </location>
</feature>
<evidence type="ECO:0000256" key="4">
    <source>
        <dbReference type="ARBA" id="ARBA00023004"/>
    </source>
</evidence>
<dbReference type="OrthoDB" id="9780241at2"/>
<dbReference type="RefSeq" id="WP_089356045.1">
    <property type="nucleotide sequence ID" value="NZ_FZPD01000002.1"/>
</dbReference>
<keyword evidence="7" id="KW-0560">Oxidoreductase</keyword>
<evidence type="ECO:0000256" key="2">
    <source>
        <dbReference type="ARBA" id="ARBA00022723"/>
    </source>
</evidence>
<dbReference type="InterPro" id="IPR029068">
    <property type="entry name" value="Glyas_Bleomycin-R_OHBP_Dase"/>
</dbReference>
<dbReference type="FunFam" id="3.10.180.10:FF:000001">
    <property type="entry name" value="4-hydroxyphenylpyruvate dioxygenase"/>
    <property type="match status" value="1"/>
</dbReference>
<dbReference type="PANTHER" id="PTHR11959:SF1">
    <property type="entry name" value="4-HYDROXYPHENYLPYRUVATE DIOXYGENASE"/>
    <property type="match status" value="1"/>
</dbReference>
<dbReference type="NCBIfam" id="TIGR01263">
    <property type="entry name" value="4HPPD"/>
    <property type="match status" value="1"/>
</dbReference>
<evidence type="ECO:0000259" key="6">
    <source>
        <dbReference type="PROSITE" id="PS51819"/>
    </source>
</evidence>
<keyword evidence="3" id="KW-0677">Repeat</keyword>
<feature type="binding site" evidence="5">
    <location>
        <position position="343"/>
    </location>
    <ligand>
        <name>Fe cation</name>
        <dbReference type="ChEBI" id="CHEBI:24875"/>
    </ligand>
</feature>
<feature type="binding site" evidence="5">
    <location>
        <position position="181"/>
    </location>
    <ligand>
        <name>Fe cation</name>
        <dbReference type="ChEBI" id="CHEBI:24875"/>
    </ligand>
</feature>
<dbReference type="PANTHER" id="PTHR11959">
    <property type="entry name" value="4-HYDROXYPHENYLPYRUVATE DIOXYGENASE"/>
    <property type="match status" value="1"/>
</dbReference>
<dbReference type="GO" id="GO:0046872">
    <property type="term" value="F:metal ion binding"/>
    <property type="evidence" value="ECO:0007669"/>
    <property type="project" value="UniProtKB-KW"/>
</dbReference>
<dbReference type="Proteomes" id="UP000198393">
    <property type="component" value="Unassembled WGS sequence"/>
</dbReference>
<dbReference type="GO" id="GO:0003868">
    <property type="term" value="F:4-hydroxyphenylpyruvate dioxygenase activity"/>
    <property type="evidence" value="ECO:0007669"/>
    <property type="project" value="InterPro"/>
</dbReference>
<dbReference type="CDD" id="cd07250">
    <property type="entry name" value="HPPD_C_like"/>
    <property type="match status" value="1"/>
</dbReference>
<dbReference type="PROSITE" id="PS51819">
    <property type="entry name" value="VOC"/>
    <property type="match status" value="2"/>
</dbReference>